<dbReference type="GO" id="GO:0008270">
    <property type="term" value="F:zinc ion binding"/>
    <property type="evidence" value="ECO:0007669"/>
    <property type="project" value="UniProtKB-KW"/>
</dbReference>
<dbReference type="AlphaFoldDB" id="A0A9X2GBD9"/>
<accession>A0A9X2GBD9</accession>
<evidence type="ECO:0000313" key="2">
    <source>
        <dbReference type="EMBL" id="MCP2266619.1"/>
    </source>
</evidence>
<keyword evidence="2" id="KW-0479">Metal-binding</keyword>
<keyword evidence="2" id="KW-0863">Zinc-finger</keyword>
<organism evidence="2 3">
    <name type="scientific">Promicromonospora thailandica</name>
    <dbReference type="NCBI Taxonomy" id="765201"/>
    <lineage>
        <taxon>Bacteria</taxon>
        <taxon>Bacillati</taxon>
        <taxon>Actinomycetota</taxon>
        <taxon>Actinomycetes</taxon>
        <taxon>Micrococcales</taxon>
        <taxon>Promicromonosporaceae</taxon>
        <taxon>Promicromonospora</taxon>
    </lineage>
</organism>
<dbReference type="RefSeq" id="WP_372494961.1">
    <property type="nucleotide sequence ID" value="NZ_JAMTCS010000013.1"/>
</dbReference>
<reference evidence="2" key="1">
    <citation type="submission" date="2022-06" db="EMBL/GenBank/DDBJ databases">
        <title>Genomic Encyclopedia of Archaeal and Bacterial Type Strains, Phase II (KMG-II): from individual species to whole genera.</title>
        <authorList>
            <person name="Goeker M."/>
        </authorList>
    </citation>
    <scope>NUCLEOTIDE SEQUENCE</scope>
    <source>
        <strain evidence="2">DSM 26652</strain>
    </source>
</reference>
<keyword evidence="3" id="KW-1185">Reference proteome</keyword>
<name>A0A9X2GBD9_9MICO</name>
<evidence type="ECO:0000259" key="1">
    <source>
        <dbReference type="Pfam" id="PF13490"/>
    </source>
</evidence>
<comment type="caution">
    <text evidence="2">The sequence shown here is derived from an EMBL/GenBank/DDBJ whole genome shotgun (WGS) entry which is preliminary data.</text>
</comment>
<dbReference type="InterPro" id="IPR027383">
    <property type="entry name" value="Znf_put"/>
</dbReference>
<dbReference type="Pfam" id="PF13490">
    <property type="entry name" value="zf-HC2"/>
    <property type="match status" value="1"/>
</dbReference>
<evidence type="ECO:0000313" key="3">
    <source>
        <dbReference type="Proteomes" id="UP001139493"/>
    </source>
</evidence>
<proteinExistence type="predicted"/>
<protein>
    <submittedName>
        <fullName evidence="2">Zinc-finger</fullName>
    </submittedName>
</protein>
<keyword evidence="2" id="KW-0862">Zinc</keyword>
<feature type="domain" description="Putative zinc-finger" evidence="1">
    <location>
        <begin position="9"/>
        <end position="42"/>
    </location>
</feature>
<dbReference type="EMBL" id="JAMTCS010000013">
    <property type="protein sequence ID" value="MCP2266619.1"/>
    <property type="molecule type" value="Genomic_DNA"/>
</dbReference>
<sequence length="76" mass="8727">MRLTEPATCDTTRAALDDYLRHRLPPGRRRRLVDHVVQCVRCMRVFTDVRESAWTAATPTRAPHVRRTGRPGGPYV</sequence>
<gene>
    <name evidence="2" type="ORF">APR03_003989</name>
</gene>
<dbReference type="Proteomes" id="UP001139493">
    <property type="component" value="Unassembled WGS sequence"/>
</dbReference>